<accession>A0A8B7P4S1</accession>
<reference evidence="8" key="1">
    <citation type="submission" date="2025-08" db="UniProtKB">
        <authorList>
            <consortium name="RefSeq"/>
        </authorList>
    </citation>
    <scope>IDENTIFICATION</scope>
    <source>
        <tissue evidence="8">Whole organism</tissue>
    </source>
</reference>
<keyword evidence="2 3" id="KW-0326">Glycosidase</keyword>
<comment type="similarity">
    <text evidence="4">Belongs to the glycosyl hydrolase 18 family.</text>
</comment>
<dbReference type="Gene3D" id="3.20.20.80">
    <property type="entry name" value="Glycosidases"/>
    <property type="match status" value="1"/>
</dbReference>
<dbReference type="GO" id="GO:0006032">
    <property type="term" value="P:chitin catabolic process"/>
    <property type="evidence" value="ECO:0007669"/>
    <property type="project" value="UniProtKB-ARBA"/>
</dbReference>
<keyword evidence="1 3" id="KW-0378">Hydrolase</keyword>
<gene>
    <name evidence="8" type="primary">LOC108677423</name>
</gene>
<keyword evidence="5" id="KW-0732">Signal</keyword>
<dbReference type="SUPFAM" id="SSF51445">
    <property type="entry name" value="(Trans)glycosidases"/>
    <property type="match status" value="1"/>
</dbReference>
<dbReference type="InterPro" id="IPR051887">
    <property type="entry name" value="GH18_Domain-Containing"/>
</dbReference>
<dbReference type="InterPro" id="IPR011583">
    <property type="entry name" value="Chitinase_II/V-like_cat"/>
</dbReference>
<evidence type="ECO:0000256" key="2">
    <source>
        <dbReference type="ARBA" id="ARBA00023295"/>
    </source>
</evidence>
<dbReference type="PROSITE" id="PS51910">
    <property type="entry name" value="GH18_2"/>
    <property type="match status" value="1"/>
</dbReference>
<dbReference type="OMA" id="KWIMKQV"/>
<dbReference type="OrthoDB" id="73875at2759"/>
<evidence type="ECO:0000256" key="3">
    <source>
        <dbReference type="RuleBase" id="RU000489"/>
    </source>
</evidence>
<feature type="chain" id="PRO_5034266548" evidence="5">
    <location>
        <begin position="24"/>
        <end position="332"/>
    </location>
</feature>
<dbReference type="Gene3D" id="3.10.50.10">
    <property type="match status" value="1"/>
</dbReference>
<dbReference type="GO" id="GO:0008061">
    <property type="term" value="F:chitin binding"/>
    <property type="evidence" value="ECO:0007669"/>
    <property type="project" value="InterPro"/>
</dbReference>
<evidence type="ECO:0000313" key="7">
    <source>
        <dbReference type="Proteomes" id="UP000694843"/>
    </source>
</evidence>
<dbReference type="InterPro" id="IPR017853">
    <property type="entry name" value="GH"/>
</dbReference>
<dbReference type="GO" id="GO:0005615">
    <property type="term" value="C:extracellular space"/>
    <property type="evidence" value="ECO:0007669"/>
    <property type="project" value="TreeGrafter"/>
</dbReference>
<dbReference type="PROSITE" id="PS01095">
    <property type="entry name" value="GH18_1"/>
    <property type="match status" value="1"/>
</dbReference>
<organism evidence="7 8">
    <name type="scientific">Hyalella azteca</name>
    <name type="common">Amphipod</name>
    <dbReference type="NCBI Taxonomy" id="294128"/>
    <lineage>
        <taxon>Eukaryota</taxon>
        <taxon>Metazoa</taxon>
        <taxon>Ecdysozoa</taxon>
        <taxon>Arthropoda</taxon>
        <taxon>Crustacea</taxon>
        <taxon>Multicrustacea</taxon>
        <taxon>Malacostraca</taxon>
        <taxon>Eumalacostraca</taxon>
        <taxon>Peracarida</taxon>
        <taxon>Amphipoda</taxon>
        <taxon>Senticaudata</taxon>
        <taxon>Talitrida</taxon>
        <taxon>Talitroidea</taxon>
        <taxon>Hyalellidae</taxon>
        <taxon>Hyalella</taxon>
    </lineage>
</organism>
<feature type="domain" description="GH18" evidence="6">
    <location>
        <begin position="1"/>
        <end position="332"/>
    </location>
</feature>
<evidence type="ECO:0000313" key="8">
    <source>
        <dbReference type="RefSeq" id="XP_018021134.1"/>
    </source>
</evidence>
<proteinExistence type="inferred from homology"/>
<dbReference type="RefSeq" id="XP_018021134.1">
    <property type="nucleotide sequence ID" value="XM_018165645.2"/>
</dbReference>
<dbReference type="Proteomes" id="UP000694843">
    <property type="component" value="Unplaced"/>
</dbReference>
<keyword evidence="7" id="KW-1185">Reference proteome</keyword>
<evidence type="ECO:0000256" key="4">
    <source>
        <dbReference type="RuleBase" id="RU004453"/>
    </source>
</evidence>
<protein>
    <submittedName>
        <fullName evidence="8">Di-N-acetylchitobiase</fullName>
    </submittedName>
</protein>
<evidence type="ECO:0000259" key="6">
    <source>
        <dbReference type="PROSITE" id="PS51910"/>
    </source>
</evidence>
<dbReference type="GO" id="GO:0009313">
    <property type="term" value="P:oligosaccharide catabolic process"/>
    <property type="evidence" value="ECO:0007669"/>
    <property type="project" value="TreeGrafter"/>
</dbReference>
<dbReference type="InterPro" id="IPR001223">
    <property type="entry name" value="Glyco_hydro18_cat"/>
</dbReference>
<dbReference type="KEGG" id="hazt:108677423"/>
<dbReference type="Pfam" id="PF00704">
    <property type="entry name" value="Glyco_hydro_18"/>
    <property type="match status" value="1"/>
</dbReference>
<feature type="signal peptide" evidence="5">
    <location>
        <begin position="1"/>
        <end position="23"/>
    </location>
</feature>
<evidence type="ECO:0000256" key="5">
    <source>
        <dbReference type="SAM" id="SignalP"/>
    </source>
</evidence>
<dbReference type="PANTHER" id="PTHR46290:SF1">
    <property type="entry name" value="DI-N-ACETYLCHITOBIASE"/>
    <property type="match status" value="1"/>
</dbReference>
<evidence type="ECO:0000256" key="1">
    <source>
        <dbReference type="ARBA" id="ARBA00022801"/>
    </source>
</evidence>
<dbReference type="SMART" id="SM00636">
    <property type="entry name" value="Glyco_18"/>
    <property type="match status" value="1"/>
</dbReference>
<dbReference type="AlphaFoldDB" id="A0A8B7P4S1"/>
<sequence>MLCLLDRILVFAFVLECNSSVWSKFDWEKLTTIVMFNFYDIDLLKHAHDNGVVVAKMENIAKSDLANSTARAEWVATQVDDVVQKGLDGFNFDFEDPLDPDSPESHGYTALVKELREALLAALPAAQVSVDVAWSAAGIDGRFYDYTGLAANSDLLFVMAYDEMSQIWDEPCNARPNSNLTYAEEGIMTYQALGIENSKLVLGLPWYGYVYRCIEYFPDNETCLIEEIPFRGCPCSDAAGRQYEYRLLQDLLRERNLTELWDPSSHTPYFTFTDNGTVYQVRHDNPRSLLDKTTYARSEGLAGAGMWAANFLDYSDTPEGQMQRDAMWGVMP</sequence>
<name>A0A8B7P4S1_HYAAZ</name>
<dbReference type="InterPro" id="IPR029070">
    <property type="entry name" value="Chitinase_insertion_sf"/>
</dbReference>
<dbReference type="GO" id="GO:0004568">
    <property type="term" value="F:chitinase activity"/>
    <property type="evidence" value="ECO:0007669"/>
    <property type="project" value="UniProtKB-ARBA"/>
</dbReference>
<dbReference type="PANTHER" id="PTHR46290">
    <property type="entry name" value="DI-N-ACETYLCHITOBIASE"/>
    <property type="match status" value="1"/>
</dbReference>
<dbReference type="InterPro" id="IPR001579">
    <property type="entry name" value="Glyco_hydro_18_chit_AS"/>
</dbReference>
<dbReference type="GeneID" id="108677423"/>